<name>A0A1H3AGA9_9PSEU</name>
<reference evidence="2 3" key="1">
    <citation type="submission" date="2016-10" db="EMBL/GenBank/DDBJ databases">
        <authorList>
            <person name="de Groot N.N."/>
        </authorList>
    </citation>
    <scope>NUCLEOTIDE SEQUENCE [LARGE SCALE GENOMIC DNA]</scope>
    <source>
        <strain evidence="2 3">CPCC 202699</strain>
    </source>
</reference>
<accession>A0A1H3AGA9</accession>
<dbReference type="OrthoDB" id="3371160at2"/>
<evidence type="ECO:0000256" key="1">
    <source>
        <dbReference type="SAM" id="MobiDB-lite"/>
    </source>
</evidence>
<evidence type="ECO:0000313" key="2">
    <source>
        <dbReference type="EMBL" id="SDX28767.1"/>
    </source>
</evidence>
<dbReference type="SUPFAM" id="SSF69318">
    <property type="entry name" value="Integrin alpha N-terminal domain"/>
    <property type="match status" value="1"/>
</dbReference>
<dbReference type="AlphaFoldDB" id="A0A1H3AGA9"/>
<protein>
    <submittedName>
        <fullName evidence="2">Uncharacterized protein</fullName>
    </submittedName>
</protein>
<gene>
    <name evidence="2" type="ORF">SAMN05421504_102917</name>
</gene>
<organism evidence="2 3">
    <name type="scientific">Amycolatopsis xylanica</name>
    <dbReference type="NCBI Taxonomy" id="589385"/>
    <lineage>
        <taxon>Bacteria</taxon>
        <taxon>Bacillati</taxon>
        <taxon>Actinomycetota</taxon>
        <taxon>Actinomycetes</taxon>
        <taxon>Pseudonocardiales</taxon>
        <taxon>Pseudonocardiaceae</taxon>
        <taxon>Amycolatopsis</taxon>
    </lineage>
</organism>
<dbReference type="RefSeq" id="WP_091288741.1">
    <property type="nucleotide sequence ID" value="NZ_FNON01000002.1"/>
</dbReference>
<dbReference type="STRING" id="589385.SAMN05421504_102917"/>
<sequence length="230" mass="23427">MWVDESGGTDADANSTAGMTIHADGQDYSAEVNYDLDKDGVADTAIVENPDGTAQAFIDTNHDGVADQFARLDDQGNVTEKAVYDDSTGHWINAGGSHGGDDDSGKQAGSGGHITADLPDKGEVDVGAATVDTNNDGVNDTAVVHTKDGGTIAFTDKDGDGEADVAVQIDSSGHSTTLEHTGKGEWTEKASGLMDSGDPAADAAWGGAGTETLEGVAKIDSVTGQWISPN</sequence>
<keyword evidence="3" id="KW-1185">Reference proteome</keyword>
<evidence type="ECO:0000313" key="3">
    <source>
        <dbReference type="Proteomes" id="UP000199515"/>
    </source>
</evidence>
<dbReference type="EMBL" id="FNON01000002">
    <property type="protein sequence ID" value="SDX28767.1"/>
    <property type="molecule type" value="Genomic_DNA"/>
</dbReference>
<dbReference type="Proteomes" id="UP000199515">
    <property type="component" value="Unassembled WGS sequence"/>
</dbReference>
<proteinExistence type="predicted"/>
<dbReference type="InterPro" id="IPR028994">
    <property type="entry name" value="Integrin_alpha_N"/>
</dbReference>
<feature type="region of interest" description="Disordered" evidence="1">
    <location>
        <begin position="88"/>
        <end position="122"/>
    </location>
</feature>